<evidence type="ECO:0000313" key="4">
    <source>
        <dbReference type="EMBL" id="CAK0786436.1"/>
    </source>
</evidence>
<dbReference type="Pfam" id="PF01458">
    <property type="entry name" value="SUFBD_core"/>
    <property type="match status" value="1"/>
</dbReference>
<sequence length="525" mass="56155">MTDLASAQSCRQAGQRFVPGPACFSGRQHPSRSLQPAGTDISQQTSQFRHFSASLSASRLQSLPALSSSAVTDGASAGGVEDKWIARVLTAFQTTEDSPQLPYPLEAMQTECIAALRTQRMPTTRNEEYRFTDVGPLLQIQPKVAGPLEADAEALAALSEAHSIKGAAAKIVVIDGVVSDQLSSTEELPHQIFVGSLREAPLDLMADHLGRQSRTRGSPFALVNGATAQDVLCVYIPEGVALEGPIHVVYIPTGQSTMAAPRMLCMLGAGASAEVIEEYVSPASGASSPHVTNAIAEINLAEGASLKHGYACLEGPQAMHMKGTLVRQAAGSSYKLTEARLGGRLTRQDIHVVQEGEETSTEMSSFLLCGDRQLHDLHSKLLLEHPRGTANQLHKCIVAAGTGRGVFDGSVRVERQAQKTDAGQLSRNLLLVPRATVNVKPNLQIVADDVKCTHGCAVSDLEEDQLFYFRARGVDSATARRVLVYSFGAEVTVQWPYQQLRDRVQAAVDTALANVTTLDSEPVEA</sequence>
<feature type="region of interest" description="Disordered" evidence="1">
    <location>
        <begin position="19"/>
        <end position="42"/>
    </location>
</feature>
<dbReference type="Pfam" id="PF19295">
    <property type="entry name" value="SufBD_N"/>
    <property type="match status" value="1"/>
</dbReference>
<organism evidence="4 5">
    <name type="scientific">Coccomyxa viridis</name>
    <dbReference type="NCBI Taxonomy" id="1274662"/>
    <lineage>
        <taxon>Eukaryota</taxon>
        <taxon>Viridiplantae</taxon>
        <taxon>Chlorophyta</taxon>
        <taxon>core chlorophytes</taxon>
        <taxon>Trebouxiophyceae</taxon>
        <taxon>Trebouxiophyceae incertae sedis</taxon>
        <taxon>Coccomyxaceae</taxon>
        <taxon>Coccomyxa</taxon>
    </lineage>
</organism>
<proteinExistence type="predicted"/>
<evidence type="ECO:0000313" key="5">
    <source>
        <dbReference type="Proteomes" id="UP001314263"/>
    </source>
</evidence>
<dbReference type="InterPro" id="IPR037284">
    <property type="entry name" value="SUF_FeS_clus_asmbl_SufBD_sf"/>
</dbReference>
<keyword evidence="5" id="KW-1185">Reference proteome</keyword>
<comment type="caution">
    <text evidence="4">The sequence shown here is derived from an EMBL/GenBank/DDBJ whole genome shotgun (WGS) entry which is preliminary data.</text>
</comment>
<evidence type="ECO:0008006" key="6">
    <source>
        <dbReference type="Google" id="ProtNLM"/>
    </source>
</evidence>
<dbReference type="InterPro" id="IPR000825">
    <property type="entry name" value="SUF_FeS_clus_asmbl_SufBD_core"/>
</dbReference>
<dbReference type="Proteomes" id="UP001314263">
    <property type="component" value="Unassembled WGS sequence"/>
</dbReference>
<dbReference type="SUPFAM" id="SSF101960">
    <property type="entry name" value="Stabilizer of iron transporter SufD"/>
    <property type="match status" value="1"/>
</dbReference>
<dbReference type="PANTHER" id="PTHR43575">
    <property type="entry name" value="PROTEIN ABCI7, CHLOROPLASTIC"/>
    <property type="match status" value="1"/>
</dbReference>
<dbReference type="AlphaFoldDB" id="A0AAV1IGI3"/>
<dbReference type="PANTHER" id="PTHR43575:SF1">
    <property type="entry name" value="PROTEIN ABCI7, CHLOROPLASTIC"/>
    <property type="match status" value="1"/>
</dbReference>
<feature type="domain" description="SUF system FeS cluster assembly SufBD core" evidence="2">
    <location>
        <begin position="253"/>
        <end position="487"/>
    </location>
</feature>
<dbReference type="InterPro" id="IPR011542">
    <property type="entry name" value="SUF_FeS_clus_asmbl_SufD"/>
</dbReference>
<accession>A0AAV1IGI3</accession>
<dbReference type="InterPro" id="IPR045595">
    <property type="entry name" value="SufBD_N"/>
</dbReference>
<dbReference type="EMBL" id="CAUYUE010000014">
    <property type="protein sequence ID" value="CAK0786436.1"/>
    <property type="molecule type" value="Genomic_DNA"/>
</dbReference>
<evidence type="ECO:0000259" key="2">
    <source>
        <dbReference type="Pfam" id="PF01458"/>
    </source>
</evidence>
<name>A0AAV1IGI3_9CHLO</name>
<evidence type="ECO:0000259" key="3">
    <source>
        <dbReference type="Pfam" id="PF19295"/>
    </source>
</evidence>
<evidence type="ECO:0000256" key="1">
    <source>
        <dbReference type="SAM" id="MobiDB-lite"/>
    </source>
</evidence>
<feature type="domain" description="SUF system FeS cluster assembly SufBD N-terminal" evidence="3">
    <location>
        <begin position="104"/>
        <end position="248"/>
    </location>
</feature>
<dbReference type="InterPro" id="IPR055346">
    <property type="entry name" value="Fe-S_cluster_assembly_SufBD"/>
</dbReference>
<gene>
    <name evidence="4" type="ORF">CVIRNUC_009649</name>
</gene>
<reference evidence="4 5" key="1">
    <citation type="submission" date="2023-10" db="EMBL/GenBank/DDBJ databases">
        <authorList>
            <person name="Maclean D."/>
            <person name="Macfadyen A."/>
        </authorList>
    </citation>
    <scope>NUCLEOTIDE SEQUENCE [LARGE SCALE GENOMIC DNA]</scope>
</reference>
<protein>
    <recommendedName>
        <fullName evidence="6">Iron-sulfur cluster assembly protein</fullName>
    </recommendedName>
</protein>
<feature type="compositionally biased region" description="Polar residues" evidence="1">
    <location>
        <begin position="31"/>
        <end position="42"/>
    </location>
</feature>
<dbReference type="NCBIfam" id="TIGR01981">
    <property type="entry name" value="sufD"/>
    <property type="match status" value="1"/>
</dbReference>
<dbReference type="GO" id="GO:0016226">
    <property type="term" value="P:iron-sulfur cluster assembly"/>
    <property type="evidence" value="ECO:0007669"/>
    <property type="project" value="InterPro"/>
</dbReference>